<keyword evidence="5 13" id="KW-0548">Nucleotidyltransferase</keyword>
<dbReference type="CDD" id="cd02509">
    <property type="entry name" value="GDP-M1P_Guanylyltransferase"/>
    <property type="match status" value="1"/>
</dbReference>
<dbReference type="InterPro" id="IPR006375">
    <property type="entry name" value="Man1P_GuaTrfase/Man6P_Isoase"/>
</dbReference>
<evidence type="ECO:0000259" key="10">
    <source>
        <dbReference type="Pfam" id="PF00483"/>
    </source>
</evidence>
<evidence type="ECO:0000256" key="8">
    <source>
        <dbReference type="ARBA" id="ARBA00047343"/>
    </source>
</evidence>
<dbReference type="GO" id="GO:0004476">
    <property type="term" value="F:mannose-6-phosphate isomerase activity"/>
    <property type="evidence" value="ECO:0007669"/>
    <property type="project" value="UniProtKB-EC"/>
</dbReference>
<protein>
    <recommendedName>
        <fullName evidence="3">mannose-1-phosphate guanylyltransferase</fullName>
        <ecNumber evidence="3">2.7.7.13</ecNumber>
    </recommendedName>
</protein>
<dbReference type="InterPro" id="IPR049577">
    <property type="entry name" value="GMPP_N"/>
</dbReference>
<dbReference type="CDD" id="cd02213">
    <property type="entry name" value="cupin_PMI_typeII_C"/>
    <property type="match status" value="1"/>
</dbReference>
<dbReference type="InterPro" id="IPR001538">
    <property type="entry name" value="Man6P_isomerase-2_C"/>
</dbReference>
<evidence type="ECO:0000313" key="14">
    <source>
        <dbReference type="Proteomes" id="UP001596422"/>
    </source>
</evidence>
<dbReference type="SUPFAM" id="SSF51182">
    <property type="entry name" value="RmlC-like cupins"/>
    <property type="match status" value="1"/>
</dbReference>
<dbReference type="PANTHER" id="PTHR46390">
    <property type="entry name" value="MANNOSE-1-PHOSPHATE GUANYLYLTRANSFERASE"/>
    <property type="match status" value="1"/>
</dbReference>
<comment type="pathway">
    <text evidence="1">Nucleotide-sugar biosynthesis; GDP-alpha-D-mannose biosynthesis; GDP-alpha-D-mannose from alpha-D-mannose 1-phosphate (GTP route): step 1/1.</text>
</comment>
<dbReference type="Pfam" id="PF01050">
    <property type="entry name" value="MannoseP_isomer"/>
    <property type="match status" value="1"/>
</dbReference>
<evidence type="ECO:0000256" key="5">
    <source>
        <dbReference type="ARBA" id="ARBA00022695"/>
    </source>
</evidence>
<feature type="domain" description="Mannose-6-phosphate isomerase type II C-terminal" evidence="11">
    <location>
        <begin position="353"/>
        <end position="467"/>
    </location>
</feature>
<name>A0ABW1ZVI2_9GAMM</name>
<dbReference type="Gene3D" id="2.60.120.10">
    <property type="entry name" value="Jelly Rolls"/>
    <property type="match status" value="1"/>
</dbReference>
<proteinExistence type="inferred from homology"/>
<comment type="caution">
    <text evidence="13">The sequence shown here is derived from an EMBL/GenBank/DDBJ whole genome shotgun (WGS) entry which is preliminary data.</text>
</comment>
<evidence type="ECO:0000256" key="3">
    <source>
        <dbReference type="ARBA" id="ARBA00012387"/>
    </source>
</evidence>
<comment type="similarity">
    <text evidence="2 9">Belongs to the mannose-6-phosphate isomerase type 2 family.</text>
</comment>
<dbReference type="PANTHER" id="PTHR46390:SF1">
    <property type="entry name" value="MANNOSE-1-PHOSPHATE GUANYLYLTRANSFERASE"/>
    <property type="match status" value="1"/>
</dbReference>
<evidence type="ECO:0000256" key="7">
    <source>
        <dbReference type="ARBA" id="ARBA00023134"/>
    </source>
</evidence>
<dbReference type="InterPro" id="IPR029044">
    <property type="entry name" value="Nucleotide-diphossugar_trans"/>
</dbReference>
<dbReference type="InterPro" id="IPR054566">
    <property type="entry name" value="ManC/GMP-like_b-helix"/>
</dbReference>
<dbReference type="InterPro" id="IPR014710">
    <property type="entry name" value="RmlC-like_jellyroll"/>
</dbReference>
<keyword evidence="13" id="KW-0413">Isomerase</keyword>
<keyword evidence="6" id="KW-0547">Nucleotide-binding</keyword>
<evidence type="ECO:0000259" key="12">
    <source>
        <dbReference type="Pfam" id="PF22640"/>
    </source>
</evidence>
<feature type="domain" description="MannoseP isomerase/GMP-like beta-helix" evidence="12">
    <location>
        <begin position="298"/>
        <end position="349"/>
    </location>
</feature>
<keyword evidence="7" id="KW-0342">GTP-binding</keyword>
<dbReference type="NCBIfam" id="TIGR01479">
    <property type="entry name" value="GMP_PMI"/>
    <property type="match status" value="1"/>
</dbReference>
<gene>
    <name evidence="13" type="ORF">ACFQDL_01820</name>
</gene>
<evidence type="ECO:0000259" key="11">
    <source>
        <dbReference type="Pfam" id="PF01050"/>
    </source>
</evidence>
<dbReference type="InterPro" id="IPR011051">
    <property type="entry name" value="RmlC_Cupin_sf"/>
</dbReference>
<dbReference type="Gene3D" id="3.90.550.10">
    <property type="entry name" value="Spore Coat Polysaccharide Biosynthesis Protein SpsA, Chain A"/>
    <property type="match status" value="1"/>
</dbReference>
<evidence type="ECO:0000256" key="4">
    <source>
        <dbReference type="ARBA" id="ARBA00022679"/>
    </source>
</evidence>
<dbReference type="GO" id="GO:0004475">
    <property type="term" value="F:mannose-1-phosphate guanylyltransferase (GTP) activity"/>
    <property type="evidence" value="ECO:0007669"/>
    <property type="project" value="UniProtKB-EC"/>
</dbReference>
<dbReference type="InterPro" id="IPR005835">
    <property type="entry name" value="NTP_transferase_dom"/>
</dbReference>
<dbReference type="InterPro" id="IPR051161">
    <property type="entry name" value="Mannose-6P_isomerase_type2"/>
</dbReference>
<accession>A0ABW1ZVI2</accession>
<sequence length="479" mass="53183">MIPVILSGGSGTRLWPLSRKQYPKQLIPLVKDQVTLLQDTLMRLEGVEGIAPALLICNQAHRFMVAEQLRERSLAHQGIILEPVGRNTAPAIAVAALHAEALGQGNELLLVLPADHVIPDVPAYRRALEQARVQAEQGRLVTFGVVPQHPETGYGYIRRGAATAADGAAFQVFEFVEKPDLSTAEGYVENGEYYWNSGMFLFRASRYLEELAQFEPEMVDACRQALAQSRMDLDFVRLDETAFTACPERSVDYAVMEKTSDAVVVPLDAAWSDVGAWSALWEVGEKSAAGNAVQGDVILEATSNSYVYAGSRLVTTLGVDNLVVVETADAVLVAEKSRVQDVKRIVQQLVEQNRPEVEQHREVYRPWGCFDSIDNGERYQVKRLVVNPGASLSLQKHFHRAEHWIVVKGTALVICNDETRLLTENESAYLPLGCLHRLENPGRIPLHLIEVQTGAYLGEDDIVRLDDPYHRQDSDEPPK</sequence>
<keyword evidence="14" id="KW-1185">Reference proteome</keyword>
<reference evidence="14" key="1">
    <citation type="journal article" date="2019" name="Int. J. Syst. Evol. Microbiol.">
        <title>The Global Catalogue of Microorganisms (GCM) 10K type strain sequencing project: providing services to taxonomists for standard genome sequencing and annotation.</title>
        <authorList>
            <consortium name="The Broad Institute Genomics Platform"/>
            <consortium name="The Broad Institute Genome Sequencing Center for Infectious Disease"/>
            <person name="Wu L."/>
            <person name="Ma J."/>
        </authorList>
    </citation>
    <scope>NUCLEOTIDE SEQUENCE [LARGE SCALE GENOMIC DNA]</scope>
    <source>
        <strain evidence="14">NBRC 111756</strain>
    </source>
</reference>
<evidence type="ECO:0000313" key="13">
    <source>
        <dbReference type="EMBL" id="MFC6668983.1"/>
    </source>
</evidence>
<organism evidence="13 14">
    <name type="scientific">Marinobacterium aestuariivivens</name>
    <dbReference type="NCBI Taxonomy" id="1698799"/>
    <lineage>
        <taxon>Bacteria</taxon>
        <taxon>Pseudomonadati</taxon>
        <taxon>Pseudomonadota</taxon>
        <taxon>Gammaproteobacteria</taxon>
        <taxon>Oceanospirillales</taxon>
        <taxon>Oceanospirillaceae</taxon>
        <taxon>Marinobacterium</taxon>
    </lineage>
</organism>
<dbReference type="SUPFAM" id="SSF53448">
    <property type="entry name" value="Nucleotide-diphospho-sugar transferases"/>
    <property type="match status" value="1"/>
</dbReference>
<keyword evidence="4 13" id="KW-0808">Transferase</keyword>
<dbReference type="Pfam" id="PF22640">
    <property type="entry name" value="ManC_GMP_beta-helix"/>
    <property type="match status" value="1"/>
</dbReference>
<feature type="domain" description="Nucleotidyl transferase" evidence="10">
    <location>
        <begin position="3"/>
        <end position="286"/>
    </location>
</feature>
<evidence type="ECO:0000256" key="9">
    <source>
        <dbReference type="RuleBase" id="RU004190"/>
    </source>
</evidence>
<dbReference type="EMBL" id="JBHSWE010000001">
    <property type="protein sequence ID" value="MFC6668983.1"/>
    <property type="molecule type" value="Genomic_DNA"/>
</dbReference>
<dbReference type="Proteomes" id="UP001596422">
    <property type="component" value="Unassembled WGS sequence"/>
</dbReference>
<evidence type="ECO:0000256" key="1">
    <source>
        <dbReference type="ARBA" id="ARBA00004823"/>
    </source>
</evidence>
<dbReference type="RefSeq" id="WP_379907533.1">
    <property type="nucleotide sequence ID" value="NZ_JBHSWE010000001.1"/>
</dbReference>
<evidence type="ECO:0000256" key="6">
    <source>
        <dbReference type="ARBA" id="ARBA00022741"/>
    </source>
</evidence>
<evidence type="ECO:0000256" key="2">
    <source>
        <dbReference type="ARBA" id="ARBA00006115"/>
    </source>
</evidence>
<comment type="catalytic activity">
    <reaction evidence="8">
        <text>alpha-D-mannose 1-phosphate + GTP + H(+) = GDP-alpha-D-mannose + diphosphate</text>
        <dbReference type="Rhea" id="RHEA:15229"/>
        <dbReference type="ChEBI" id="CHEBI:15378"/>
        <dbReference type="ChEBI" id="CHEBI:33019"/>
        <dbReference type="ChEBI" id="CHEBI:37565"/>
        <dbReference type="ChEBI" id="CHEBI:57527"/>
        <dbReference type="ChEBI" id="CHEBI:58409"/>
        <dbReference type="EC" id="2.7.7.13"/>
    </reaction>
</comment>
<dbReference type="Pfam" id="PF00483">
    <property type="entry name" value="NTP_transferase"/>
    <property type="match status" value="1"/>
</dbReference>
<dbReference type="EC" id="2.7.7.13" evidence="3"/>